<dbReference type="EMBL" id="VJMI01015645">
    <property type="protein sequence ID" value="KAF0725522.1"/>
    <property type="molecule type" value="Genomic_DNA"/>
</dbReference>
<sequence length="71" mass="8094">MTSHSKTLLRERLAAFMGPRPDEQTRDEFRMAYLEHIVDEVIADVDVNRLHRCGSNTSTAAEKMEDMEVAA</sequence>
<comment type="caution">
    <text evidence="1">The sequence shown here is derived from an EMBL/GenBank/DDBJ whole genome shotgun (WGS) entry which is preliminary data.</text>
</comment>
<evidence type="ECO:0000313" key="1">
    <source>
        <dbReference type="EMBL" id="KAF0725522.1"/>
    </source>
</evidence>
<protein>
    <submittedName>
        <fullName evidence="1">Uncharacterized protein</fullName>
    </submittedName>
</protein>
<gene>
    <name evidence="1" type="ORF">AaE_009702</name>
</gene>
<dbReference type="Proteomes" id="UP000469452">
    <property type="component" value="Unassembled WGS sequence"/>
</dbReference>
<name>A0A6A5A7I4_APHAT</name>
<dbReference type="VEuPathDB" id="FungiDB:H257_13089"/>
<organism evidence="1 2">
    <name type="scientific">Aphanomyces astaci</name>
    <name type="common">Crayfish plague agent</name>
    <dbReference type="NCBI Taxonomy" id="112090"/>
    <lineage>
        <taxon>Eukaryota</taxon>
        <taxon>Sar</taxon>
        <taxon>Stramenopiles</taxon>
        <taxon>Oomycota</taxon>
        <taxon>Saprolegniomycetes</taxon>
        <taxon>Saprolegniales</taxon>
        <taxon>Verrucalvaceae</taxon>
        <taxon>Aphanomyces</taxon>
    </lineage>
</organism>
<accession>A0A6A5A7I4</accession>
<evidence type="ECO:0000313" key="2">
    <source>
        <dbReference type="Proteomes" id="UP000469452"/>
    </source>
</evidence>
<proteinExistence type="predicted"/>
<reference evidence="1 2" key="1">
    <citation type="submission" date="2019-06" db="EMBL/GenBank/DDBJ databases">
        <title>Genomics analysis of Aphanomyces spp. identifies a new class of oomycete effector associated with host adaptation.</title>
        <authorList>
            <person name="Gaulin E."/>
        </authorList>
    </citation>
    <scope>NUCLEOTIDE SEQUENCE [LARGE SCALE GENOMIC DNA]</scope>
    <source>
        <strain evidence="1 2">E</strain>
    </source>
</reference>
<dbReference type="AlphaFoldDB" id="A0A6A5A7I4"/>